<feature type="domain" description="UspA" evidence="2">
    <location>
        <begin position="195"/>
        <end position="273"/>
    </location>
</feature>
<dbReference type="Pfam" id="PF00582">
    <property type="entry name" value="Usp"/>
    <property type="match status" value="2"/>
</dbReference>
<dbReference type="RefSeq" id="WP_254086205.1">
    <property type="nucleotide sequence ID" value="NZ_JAHESE010000024.1"/>
</dbReference>
<dbReference type="InterPro" id="IPR014729">
    <property type="entry name" value="Rossmann-like_a/b/a_fold"/>
</dbReference>
<dbReference type="AlphaFoldDB" id="A0AAP2DZW5"/>
<proteinExistence type="inferred from homology"/>
<comment type="similarity">
    <text evidence="1">Belongs to the universal stress protein A family.</text>
</comment>
<dbReference type="Gene3D" id="3.40.50.620">
    <property type="entry name" value="HUPs"/>
    <property type="match status" value="2"/>
</dbReference>
<accession>A0AAP2DZW5</accession>
<protein>
    <submittedName>
        <fullName evidence="3">Universal stress protein</fullName>
    </submittedName>
</protein>
<feature type="domain" description="UspA" evidence="2">
    <location>
        <begin position="3"/>
        <end position="145"/>
    </location>
</feature>
<dbReference type="CDD" id="cd00293">
    <property type="entry name" value="USP-like"/>
    <property type="match status" value="1"/>
</dbReference>
<organism evidence="3 4">
    <name type="scientific">Dawidia cretensis</name>
    <dbReference type="NCBI Taxonomy" id="2782350"/>
    <lineage>
        <taxon>Bacteria</taxon>
        <taxon>Pseudomonadati</taxon>
        <taxon>Bacteroidota</taxon>
        <taxon>Cytophagia</taxon>
        <taxon>Cytophagales</taxon>
        <taxon>Chryseotaleaceae</taxon>
        <taxon>Dawidia</taxon>
    </lineage>
</organism>
<comment type="caution">
    <text evidence="3">The sequence shown here is derived from an EMBL/GenBank/DDBJ whole genome shotgun (WGS) entry which is preliminary data.</text>
</comment>
<gene>
    <name evidence="3" type="ORF">KK062_20485</name>
</gene>
<evidence type="ECO:0000256" key="1">
    <source>
        <dbReference type="ARBA" id="ARBA00008791"/>
    </source>
</evidence>
<dbReference type="Proteomes" id="UP001319080">
    <property type="component" value="Unassembled WGS sequence"/>
</dbReference>
<sequence length="275" mass="30502">MVNILVPTDLSELSKASVQYAVKIVNKLGGTLTLLHVMTMLSPTRTAMRQRAKALEKELVETAQEDLEAFAHSLSKQVKFPDPIRCRVVVSASSFTDTVRKEARKQHTGLIVMGTHGASGLQKVVLGSNTTTLISASAVPVLAVPEAAAFKGFRNMIYATDMRHLDKELKMLISYVENFNTTIHMVHIASSGRQAVVAEEKLEEAAARSEYKKIVTIVLVDTNLDTALDQYIENSKADVLAMFTHGLSFYEKLFNRSLTRRMAFHVKIPLLAFKH</sequence>
<dbReference type="PANTHER" id="PTHR46268">
    <property type="entry name" value="STRESS RESPONSE PROTEIN NHAX"/>
    <property type="match status" value="1"/>
</dbReference>
<dbReference type="PRINTS" id="PR01438">
    <property type="entry name" value="UNVRSLSTRESS"/>
</dbReference>
<name>A0AAP2DZW5_9BACT</name>
<dbReference type="SUPFAM" id="SSF52402">
    <property type="entry name" value="Adenine nucleotide alpha hydrolases-like"/>
    <property type="match status" value="2"/>
</dbReference>
<evidence type="ECO:0000313" key="4">
    <source>
        <dbReference type="Proteomes" id="UP001319080"/>
    </source>
</evidence>
<evidence type="ECO:0000259" key="2">
    <source>
        <dbReference type="Pfam" id="PF00582"/>
    </source>
</evidence>
<dbReference type="InterPro" id="IPR006015">
    <property type="entry name" value="Universal_stress_UspA"/>
</dbReference>
<dbReference type="EMBL" id="JAHESE010000024">
    <property type="protein sequence ID" value="MBT1710630.1"/>
    <property type="molecule type" value="Genomic_DNA"/>
</dbReference>
<keyword evidence="4" id="KW-1185">Reference proteome</keyword>
<evidence type="ECO:0000313" key="3">
    <source>
        <dbReference type="EMBL" id="MBT1710630.1"/>
    </source>
</evidence>
<dbReference type="InterPro" id="IPR006016">
    <property type="entry name" value="UspA"/>
</dbReference>
<dbReference type="PANTHER" id="PTHR46268:SF6">
    <property type="entry name" value="UNIVERSAL STRESS PROTEIN UP12"/>
    <property type="match status" value="1"/>
</dbReference>
<reference evidence="3 4" key="1">
    <citation type="submission" date="2021-05" db="EMBL/GenBank/DDBJ databases">
        <title>A Polyphasic approach of four new species of the genus Ohtaekwangia: Ohtaekwangia histidinii sp. nov., Ohtaekwangia cretensis sp. nov., Ohtaekwangia indiensis sp. nov., Ohtaekwangia reichenbachii sp. nov. from diverse environment.</title>
        <authorList>
            <person name="Octaviana S."/>
        </authorList>
    </citation>
    <scope>NUCLEOTIDE SEQUENCE [LARGE SCALE GENOMIC DNA]</scope>
    <source>
        <strain evidence="3 4">PWU5</strain>
    </source>
</reference>